<reference evidence="3" key="1">
    <citation type="submission" date="2016-11" db="EMBL/GenBank/DDBJ databases">
        <authorList>
            <person name="Varghese N."/>
            <person name="Submissions S."/>
        </authorList>
    </citation>
    <scope>NUCLEOTIDE SEQUENCE [LARGE SCALE GENOMIC DNA]</scope>
    <source>
        <strain evidence="3">DSM 29440</strain>
    </source>
</reference>
<evidence type="ECO:0000313" key="3">
    <source>
        <dbReference type="Proteomes" id="UP000184932"/>
    </source>
</evidence>
<protein>
    <recommendedName>
        <fullName evidence="4">DUF2474 domain-containing protein</fullName>
    </recommendedName>
</protein>
<keyword evidence="1" id="KW-0812">Transmembrane</keyword>
<dbReference type="Proteomes" id="UP000184932">
    <property type="component" value="Unassembled WGS sequence"/>
</dbReference>
<dbReference type="EMBL" id="FSRL01000001">
    <property type="protein sequence ID" value="SIO12925.1"/>
    <property type="molecule type" value="Genomic_DNA"/>
</dbReference>
<accession>A0A1N6GZW9</accession>
<sequence>MRRALWFIALYAGSILALGLVALAIRSWLGL</sequence>
<keyword evidence="1" id="KW-1133">Transmembrane helix</keyword>
<proteinExistence type="predicted"/>
<keyword evidence="3" id="KW-1185">Reference proteome</keyword>
<evidence type="ECO:0000313" key="2">
    <source>
        <dbReference type="EMBL" id="SIO12925.1"/>
    </source>
</evidence>
<gene>
    <name evidence="2" type="ORF">SAMN05444002_2937</name>
</gene>
<name>A0A1N6GZW9_9RHOB</name>
<dbReference type="AlphaFoldDB" id="A0A1N6GZW9"/>
<evidence type="ECO:0000256" key="1">
    <source>
        <dbReference type="SAM" id="Phobius"/>
    </source>
</evidence>
<feature type="transmembrane region" description="Helical" evidence="1">
    <location>
        <begin position="6"/>
        <end position="25"/>
    </location>
</feature>
<evidence type="ECO:0008006" key="4">
    <source>
        <dbReference type="Google" id="ProtNLM"/>
    </source>
</evidence>
<keyword evidence="1" id="KW-0472">Membrane</keyword>
<organism evidence="2 3">
    <name type="scientific">Vannielia litorea</name>
    <dbReference type="NCBI Taxonomy" id="1217970"/>
    <lineage>
        <taxon>Bacteria</taxon>
        <taxon>Pseudomonadati</taxon>
        <taxon>Pseudomonadota</taxon>
        <taxon>Alphaproteobacteria</taxon>
        <taxon>Rhodobacterales</taxon>
        <taxon>Paracoccaceae</taxon>
        <taxon>Vannielia</taxon>
    </lineage>
</organism>
<dbReference type="RefSeq" id="WP_074256895.1">
    <property type="nucleotide sequence ID" value="NZ_FSRL01000001.1"/>
</dbReference>